<evidence type="ECO:0000256" key="2">
    <source>
        <dbReference type="ARBA" id="ARBA00008156"/>
    </source>
</evidence>
<dbReference type="InterPro" id="IPR018391">
    <property type="entry name" value="PQQ_b-propeller_rpt"/>
</dbReference>
<dbReference type="SMART" id="SM00564">
    <property type="entry name" value="PQQ"/>
    <property type="match status" value="5"/>
</dbReference>
<dbReference type="GO" id="GO:0016020">
    <property type="term" value="C:membrane"/>
    <property type="evidence" value="ECO:0007669"/>
    <property type="project" value="InterPro"/>
</dbReference>
<evidence type="ECO:0000256" key="3">
    <source>
        <dbReference type="ARBA" id="ARBA00023002"/>
    </source>
</evidence>
<dbReference type="Pfam" id="PF01011">
    <property type="entry name" value="PQQ"/>
    <property type="match status" value="1"/>
</dbReference>
<gene>
    <name evidence="5" type="ORF">SAMN02745824_1670</name>
</gene>
<dbReference type="InterPro" id="IPR017511">
    <property type="entry name" value="PQQ_mDH"/>
</dbReference>
<dbReference type="STRING" id="1123272.SAMN02745824_1670"/>
<dbReference type="Proteomes" id="UP000185192">
    <property type="component" value="Unassembled WGS sequence"/>
</dbReference>
<dbReference type="Gene3D" id="2.140.10.10">
    <property type="entry name" value="Quinoprotein alcohol dehydrogenase-like superfamily"/>
    <property type="match status" value="2"/>
</dbReference>
<name>A0A1N6D814_9SPHN</name>
<sequence>MKFRPRRIFLLLLLLLGVISIAGGSAVWTLFGSAEKLKINGQAEIVRKDIGKLGQRWAQYGGDRAGHRFVAARSITPDNVGQLEIAWIHRSGALADRPEGDLRRAALQTTPILVEGSLIFCTQFNQVIAIDPGTGAEKWRYDPQVPTDVRPANQYTCRGVSYWTEDAEGEESLCSSRILTGTVDARLIALDAKTGALCEEFGEGGTVRIKPSIALRWPGEFQITSAPAIMGDIVVTGTAIGDNLRTNAPQGTVFAFDIRTGEPLWSFNPLAGPTKTPTGHTNVWSTIAVDEARELVFLPTSSPSPDYYGGNRPGDNRYANSVVALNGNTGEVVWHFQTVHHDVWDYDVPAQPGLYQVWRNGAARDVVAQVTKTGLIFVLDRETGEPVLPVEERAVPQGGVDGELLSPTQPFPVATPPVVPNKLDPADAFGITLWDKLACKSRLEALRAEGLFTPPTTGGTLSLPFTGGGANWGSAAYDPQRNLLVVNMNNIASYMQMHPDKSEREQVGEISDDDEFAPMEGAPYAMTRAPVLSPLGLPCSPPPWGVLAGIDLASGEIVWRQVLGTTEDLAPGGLGLKLGTPALGGPMITAGGLVFIGAAADDYLRAFDVATGQELWKGRLPAGGQATPMSYVWKGRQYVVIAAGGASNLGTRQGDHIVAFALPE</sequence>
<dbReference type="InterPro" id="IPR002372">
    <property type="entry name" value="PQQ_rpt_dom"/>
</dbReference>
<dbReference type="PANTHER" id="PTHR32303:SF4">
    <property type="entry name" value="QUINOPROTEIN GLUCOSE DEHYDROGENASE"/>
    <property type="match status" value="1"/>
</dbReference>
<evidence type="ECO:0000313" key="6">
    <source>
        <dbReference type="Proteomes" id="UP000185192"/>
    </source>
</evidence>
<evidence type="ECO:0000256" key="1">
    <source>
        <dbReference type="ARBA" id="ARBA00001931"/>
    </source>
</evidence>
<comment type="cofactor">
    <cofactor evidence="1">
        <name>pyrroloquinoline quinone</name>
        <dbReference type="ChEBI" id="CHEBI:58442"/>
    </cofactor>
</comment>
<dbReference type="RefSeq" id="WP_074204556.1">
    <property type="nucleotide sequence ID" value="NZ_FSQW01000001.1"/>
</dbReference>
<dbReference type="CDD" id="cd10280">
    <property type="entry name" value="PQQ_mGDH"/>
    <property type="match status" value="1"/>
</dbReference>
<dbReference type="GO" id="GO:0008876">
    <property type="term" value="F:quinoprotein glucose dehydrogenase activity"/>
    <property type="evidence" value="ECO:0007669"/>
    <property type="project" value="TreeGrafter"/>
</dbReference>
<comment type="similarity">
    <text evidence="2">Belongs to the bacterial PQQ dehydrogenase family.</text>
</comment>
<reference evidence="6" key="1">
    <citation type="submission" date="2016-11" db="EMBL/GenBank/DDBJ databases">
        <authorList>
            <person name="Varghese N."/>
            <person name="Submissions S."/>
        </authorList>
    </citation>
    <scope>NUCLEOTIDE SEQUENCE [LARGE SCALE GENOMIC DNA]</scope>
    <source>
        <strain evidence="6">DSM 22363</strain>
    </source>
</reference>
<keyword evidence="6" id="KW-1185">Reference proteome</keyword>
<dbReference type="OrthoDB" id="9794322at2"/>
<keyword evidence="3" id="KW-0560">Oxidoreductase</keyword>
<dbReference type="SUPFAM" id="SSF50998">
    <property type="entry name" value="Quinoprotein alcohol dehydrogenase-like"/>
    <property type="match status" value="1"/>
</dbReference>
<evidence type="ECO:0000259" key="4">
    <source>
        <dbReference type="Pfam" id="PF01011"/>
    </source>
</evidence>
<accession>A0A1N6D814</accession>
<dbReference type="PANTHER" id="PTHR32303">
    <property type="entry name" value="QUINOPROTEIN ALCOHOL DEHYDROGENASE (CYTOCHROME C)"/>
    <property type="match status" value="1"/>
</dbReference>
<dbReference type="AlphaFoldDB" id="A0A1N6D814"/>
<evidence type="ECO:0000313" key="5">
    <source>
        <dbReference type="EMBL" id="SIN66915.1"/>
    </source>
</evidence>
<organism evidence="5 6">
    <name type="scientific">Parasphingorhabdus marina DSM 22363</name>
    <dbReference type="NCBI Taxonomy" id="1123272"/>
    <lineage>
        <taxon>Bacteria</taxon>
        <taxon>Pseudomonadati</taxon>
        <taxon>Pseudomonadota</taxon>
        <taxon>Alphaproteobacteria</taxon>
        <taxon>Sphingomonadales</taxon>
        <taxon>Sphingomonadaceae</taxon>
        <taxon>Parasphingorhabdus</taxon>
    </lineage>
</organism>
<feature type="domain" description="Pyrrolo-quinoline quinone repeat" evidence="4">
    <location>
        <begin position="57"/>
        <end position="639"/>
    </location>
</feature>
<dbReference type="GO" id="GO:0048038">
    <property type="term" value="F:quinone binding"/>
    <property type="evidence" value="ECO:0007669"/>
    <property type="project" value="InterPro"/>
</dbReference>
<protein>
    <submittedName>
        <fullName evidence="5">Quinoprotein glucose dehydrogenase</fullName>
    </submittedName>
</protein>
<dbReference type="EMBL" id="FSQW01000001">
    <property type="protein sequence ID" value="SIN66915.1"/>
    <property type="molecule type" value="Genomic_DNA"/>
</dbReference>
<dbReference type="InterPro" id="IPR011047">
    <property type="entry name" value="Quinoprotein_ADH-like_sf"/>
</dbReference>
<proteinExistence type="inferred from homology"/>